<dbReference type="EMBL" id="AMQN01008310">
    <property type="status" value="NOT_ANNOTATED_CDS"/>
    <property type="molecule type" value="Genomic_DNA"/>
</dbReference>
<dbReference type="EMBL" id="KB302777">
    <property type="protein sequence ID" value="ELU03898.1"/>
    <property type="molecule type" value="Genomic_DNA"/>
</dbReference>
<dbReference type="Pfam" id="PF22697">
    <property type="entry name" value="SOS1_NGEF_PH"/>
    <property type="match status" value="1"/>
</dbReference>
<dbReference type="HOGENOM" id="CLU_007130_1_0_1"/>
<feature type="compositionally biased region" description="Low complexity" evidence="8">
    <location>
        <begin position="990"/>
        <end position="1005"/>
    </location>
</feature>
<evidence type="ECO:0000256" key="5">
    <source>
        <dbReference type="ARBA" id="ARBA00022658"/>
    </source>
</evidence>
<dbReference type="STRING" id="283909.R7UJE2"/>
<protein>
    <recommendedName>
        <fullName evidence="15">Guanine nucleotide exchange factor DBS-like</fullName>
    </recommendedName>
</protein>
<feature type="coiled-coil region" evidence="7">
    <location>
        <begin position="327"/>
        <end position="354"/>
    </location>
</feature>
<dbReference type="CDD" id="cd11856">
    <property type="entry name" value="SH3_p47phox_like"/>
    <property type="match status" value="1"/>
</dbReference>
<dbReference type="FunFam" id="2.30.29.30:FF:000078">
    <property type="entry name" value="Guanine nucleotide exchange factor DBS"/>
    <property type="match status" value="1"/>
</dbReference>
<dbReference type="AlphaFoldDB" id="R7UJE2"/>
<feature type="region of interest" description="Disordered" evidence="8">
    <location>
        <begin position="480"/>
        <end position="499"/>
    </location>
</feature>
<evidence type="ECO:0008006" key="15">
    <source>
        <dbReference type="Google" id="ProtNLM"/>
    </source>
</evidence>
<dbReference type="InterPro" id="IPR001849">
    <property type="entry name" value="PH_domain"/>
</dbReference>
<feature type="domain" description="PH" evidence="10">
    <location>
        <begin position="710"/>
        <end position="827"/>
    </location>
</feature>
<feature type="compositionally biased region" description="Low complexity" evidence="8">
    <location>
        <begin position="23"/>
        <end position="32"/>
    </location>
</feature>
<dbReference type="InterPro" id="IPR001452">
    <property type="entry name" value="SH3_domain"/>
</dbReference>
<dbReference type="PROSITE" id="PS50003">
    <property type="entry name" value="PH_DOMAIN"/>
    <property type="match status" value="1"/>
</dbReference>
<dbReference type="PANTHER" id="PTHR22826:SF211">
    <property type="entry name" value="LD43457P"/>
    <property type="match status" value="1"/>
</dbReference>
<evidence type="ECO:0000259" key="11">
    <source>
        <dbReference type="PROSITE" id="PS50010"/>
    </source>
</evidence>
<dbReference type="InterPro" id="IPR002017">
    <property type="entry name" value="Spectrin_repeat"/>
</dbReference>
<dbReference type="Gene3D" id="1.20.900.10">
    <property type="entry name" value="Dbl homology (DH) domain"/>
    <property type="match status" value="1"/>
</dbReference>
<dbReference type="InterPro" id="IPR000219">
    <property type="entry name" value="DH_dom"/>
</dbReference>
<keyword evidence="5" id="KW-0344">Guanine-nucleotide releasing factor</keyword>
<dbReference type="InterPro" id="IPR051336">
    <property type="entry name" value="RhoGEF_Guanine_NuclExch_SF"/>
</dbReference>
<dbReference type="OMA" id="MFHRRQV"/>
<dbReference type="OrthoDB" id="10004999at2759"/>
<dbReference type="InterPro" id="IPR036028">
    <property type="entry name" value="SH3-like_dom_sf"/>
</dbReference>
<dbReference type="SMART" id="SM00233">
    <property type="entry name" value="PH"/>
    <property type="match status" value="1"/>
</dbReference>
<feature type="compositionally biased region" description="Acidic residues" evidence="8">
    <location>
        <begin position="895"/>
        <end position="909"/>
    </location>
</feature>
<evidence type="ECO:0000256" key="2">
    <source>
        <dbReference type="ARBA" id="ARBA00022443"/>
    </source>
</evidence>
<dbReference type="Pfam" id="PF23289">
    <property type="entry name" value="Spectrin_5"/>
    <property type="match status" value="1"/>
</dbReference>
<reference evidence="14" key="1">
    <citation type="submission" date="2012-12" db="EMBL/GenBank/DDBJ databases">
        <authorList>
            <person name="Hellsten U."/>
            <person name="Grimwood J."/>
            <person name="Chapman J.A."/>
            <person name="Shapiro H."/>
            <person name="Aerts A."/>
            <person name="Otillar R.P."/>
            <person name="Terry A.Y."/>
            <person name="Boore J.L."/>
            <person name="Simakov O."/>
            <person name="Marletaz F."/>
            <person name="Cho S.-J."/>
            <person name="Edsinger-Gonzales E."/>
            <person name="Havlak P."/>
            <person name="Kuo D.-H."/>
            <person name="Larsson T."/>
            <person name="Lv J."/>
            <person name="Arendt D."/>
            <person name="Savage R."/>
            <person name="Osoegawa K."/>
            <person name="de Jong P."/>
            <person name="Lindberg D.R."/>
            <person name="Seaver E.C."/>
            <person name="Weisblat D.A."/>
            <person name="Putnam N.H."/>
            <person name="Grigoriev I.V."/>
            <person name="Rokhsar D.S."/>
        </authorList>
    </citation>
    <scope>NUCLEOTIDE SEQUENCE</scope>
    <source>
        <strain evidence="14">I ESC-2004</strain>
    </source>
</reference>
<dbReference type="InterPro" id="IPR011993">
    <property type="entry name" value="PH-like_dom_sf"/>
</dbReference>
<dbReference type="SUPFAM" id="SSF50044">
    <property type="entry name" value="SH3-domain"/>
    <property type="match status" value="1"/>
</dbReference>
<dbReference type="EnsemblMetazoa" id="CapteT228658">
    <property type="protein sequence ID" value="CapteP228658"/>
    <property type="gene ID" value="CapteG228658"/>
</dbReference>
<evidence type="ECO:0000259" key="10">
    <source>
        <dbReference type="PROSITE" id="PS50003"/>
    </source>
</evidence>
<dbReference type="SUPFAM" id="SSF46966">
    <property type="entry name" value="Spectrin repeat"/>
    <property type="match status" value="1"/>
</dbReference>
<dbReference type="Proteomes" id="UP000014760">
    <property type="component" value="Unassembled WGS sequence"/>
</dbReference>
<dbReference type="PANTHER" id="PTHR22826">
    <property type="entry name" value="RHO GUANINE EXCHANGE FACTOR-RELATED"/>
    <property type="match status" value="1"/>
</dbReference>
<dbReference type="InterPro" id="IPR035899">
    <property type="entry name" value="DBL_dom_sf"/>
</dbReference>
<evidence type="ECO:0000259" key="9">
    <source>
        <dbReference type="PROSITE" id="PS50002"/>
    </source>
</evidence>
<proteinExistence type="predicted"/>
<accession>R7UJE2</accession>
<keyword evidence="4" id="KW-0597">Phosphoprotein</keyword>
<dbReference type="CDD" id="cd00176">
    <property type="entry name" value="SPEC"/>
    <property type="match status" value="1"/>
</dbReference>
<feature type="region of interest" description="Disordered" evidence="8">
    <location>
        <begin position="890"/>
        <end position="909"/>
    </location>
</feature>
<evidence type="ECO:0000313" key="13">
    <source>
        <dbReference type="EnsemblMetazoa" id="CapteP228658"/>
    </source>
</evidence>
<evidence type="ECO:0000256" key="7">
    <source>
        <dbReference type="SAM" id="Coils"/>
    </source>
</evidence>
<dbReference type="GO" id="GO:0005737">
    <property type="term" value="C:cytoplasm"/>
    <property type="evidence" value="ECO:0007669"/>
    <property type="project" value="UniProtKB-SubCell"/>
</dbReference>
<evidence type="ECO:0000256" key="3">
    <source>
        <dbReference type="ARBA" id="ARBA00022490"/>
    </source>
</evidence>
<gene>
    <name evidence="12" type="ORF">CAPTEDRAFT_228658</name>
</gene>
<feature type="region of interest" description="Disordered" evidence="8">
    <location>
        <begin position="988"/>
        <end position="1019"/>
    </location>
</feature>
<keyword evidence="3" id="KW-0963">Cytoplasm</keyword>
<dbReference type="SUPFAM" id="SSF48065">
    <property type="entry name" value="DBL homology domain (DH-domain)"/>
    <property type="match status" value="1"/>
</dbReference>
<keyword evidence="2 6" id="KW-0728">SH3 domain</keyword>
<organism evidence="12">
    <name type="scientific">Capitella teleta</name>
    <name type="common">Polychaete worm</name>
    <dbReference type="NCBI Taxonomy" id="283909"/>
    <lineage>
        <taxon>Eukaryota</taxon>
        <taxon>Metazoa</taxon>
        <taxon>Spiralia</taxon>
        <taxon>Lophotrochozoa</taxon>
        <taxon>Annelida</taxon>
        <taxon>Polychaeta</taxon>
        <taxon>Sedentaria</taxon>
        <taxon>Scolecida</taxon>
        <taxon>Capitellidae</taxon>
        <taxon>Capitella</taxon>
    </lineage>
</organism>
<keyword evidence="7" id="KW-0175">Coiled coil</keyword>
<dbReference type="CDD" id="cd00160">
    <property type="entry name" value="RhoGEF"/>
    <property type="match status" value="1"/>
</dbReference>
<dbReference type="Pfam" id="PF00018">
    <property type="entry name" value="SH3_1"/>
    <property type="match status" value="1"/>
</dbReference>
<dbReference type="PROSITE" id="PS50010">
    <property type="entry name" value="DH_2"/>
    <property type="match status" value="1"/>
</dbReference>
<dbReference type="SMART" id="SM00326">
    <property type="entry name" value="SH3"/>
    <property type="match status" value="1"/>
</dbReference>
<dbReference type="PROSITE" id="PS00741">
    <property type="entry name" value="DH_1"/>
    <property type="match status" value="1"/>
</dbReference>
<reference evidence="13" key="3">
    <citation type="submission" date="2015-06" db="UniProtKB">
        <authorList>
            <consortium name="EnsemblMetazoa"/>
        </authorList>
    </citation>
    <scope>IDENTIFICATION</scope>
</reference>
<evidence type="ECO:0000256" key="6">
    <source>
        <dbReference type="PROSITE-ProRule" id="PRU00192"/>
    </source>
</evidence>
<evidence type="ECO:0000313" key="14">
    <source>
        <dbReference type="Proteomes" id="UP000014760"/>
    </source>
</evidence>
<dbReference type="InterPro" id="IPR018159">
    <property type="entry name" value="Spectrin/alpha-actinin"/>
</dbReference>
<reference evidence="12 14" key="2">
    <citation type="journal article" date="2013" name="Nature">
        <title>Insights into bilaterian evolution from three spiralian genomes.</title>
        <authorList>
            <person name="Simakov O."/>
            <person name="Marletaz F."/>
            <person name="Cho S.J."/>
            <person name="Edsinger-Gonzales E."/>
            <person name="Havlak P."/>
            <person name="Hellsten U."/>
            <person name="Kuo D.H."/>
            <person name="Larsson T."/>
            <person name="Lv J."/>
            <person name="Arendt D."/>
            <person name="Savage R."/>
            <person name="Osoegawa K."/>
            <person name="de Jong P."/>
            <person name="Grimwood J."/>
            <person name="Chapman J.A."/>
            <person name="Shapiro H."/>
            <person name="Aerts A."/>
            <person name="Otillar R.P."/>
            <person name="Terry A.Y."/>
            <person name="Boore J.L."/>
            <person name="Grigoriev I.V."/>
            <person name="Lindberg D.R."/>
            <person name="Seaver E.C."/>
            <person name="Weisblat D.A."/>
            <person name="Putnam N.H."/>
            <person name="Rokhsar D.S."/>
        </authorList>
    </citation>
    <scope>NUCLEOTIDE SEQUENCE</scope>
    <source>
        <strain evidence="12 14">I ESC-2004</strain>
    </source>
</reference>
<feature type="compositionally biased region" description="Acidic residues" evidence="8">
    <location>
        <begin position="1008"/>
        <end position="1019"/>
    </location>
</feature>
<dbReference type="GO" id="GO:0035556">
    <property type="term" value="P:intracellular signal transduction"/>
    <property type="evidence" value="ECO:0007669"/>
    <property type="project" value="InterPro"/>
</dbReference>
<dbReference type="SUPFAM" id="SSF50729">
    <property type="entry name" value="PH domain-like"/>
    <property type="match status" value="1"/>
</dbReference>
<feature type="domain" description="SH3" evidence="9">
    <location>
        <begin position="927"/>
        <end position="988"/>
    </location>
</feature>
<dbReference type="InterPro" id="IPR056466">
    <property type="entry name" value="Spectrin_DBS"/>
</dbReference>
<feature type="region of interest" description="Disordered" evidence="8">
    <location>
        <begin position="838"/>
        <end position="873"/>
    </location>
</feature>
<dbReference type="Pfam" id="PF00621">
    <property type="entry name" value="RhoGEF"/>
    <property type="match status" value="1"/>
</dbReference>
<evidence type="ECO:0000256" key="8">
    <source>
        <dbReference type="SAM" id="MobiDB-lite"/>
    </source>
</evidence>
<evidence type="ECO:0000256" key="4">
    <source>
        <dbReference type="ARBA" id="ARBA00022553"/>
    </source>
</evidence>
<dbReference type="Pfam" id="PF00435">
    <property type="entry name" value="Spectrin"/>
    <property type="match status" value="1"/>
</dbReference>
<comment type="subcellular location">
    <subcellularLocation>
        <location evidence="1">Cytoplasm</location>
    </subcellularLocation>
</comment>
<dbReference type="Gene3D" id="2.30.30.40">
    <property type="entry name" value="SH3 Domains"/>
    <property type="match status" value="1"/>
</dbReference>
<dbReference type="Gene3D" id="1.20.58.60">
    <property type="match status" value="1"/>
</dbReference>
<name>R7UJE2_CAPTE</name>
<feature type="compositionally biased region" description="Low complexity" evidence="8">
    <location>
        <begin position="863"/>
        <end position="873"/>
    </location>
</feature>
<feature type="domain" description="DH" evidence="11">
    <location>
        <begin position="516"/>
        <end position="698"/>
    </location>
</feature>
<dbReference type="Gene3D" id="2.30.29.30">
    <property type="entry name" value="Pleckstrin-homology domain (PH domain)/Phosphotyrosine-binding domain (PTB)"/>
    <property type="match status" value="1"/>
</dbReference>
<dbReference type="SMART" id="SM00150">
    <property type="entry name" value="SPEC"/>
    <property type="match status" value="2"/>
</dbReference>
<dbReference type="InterPro" id="IPR001331">
    <property type="entry name" value="GDS_CDC24_CS"/>
</dbReference>
<dbReference type="SMART" id="SM00325">
    <property type="entry name" value="RhoGEF"/>
    <property type="match status" value="1"/>
</dbReference>
<dbReference type="PROSITE" id="PS50002">
    <property type="entry name" value="SH3"/>
    <property type="match status" value="1"/>
</dbReference>
<evidence type="ECO:0000313" key="12">
    <source>
        <dbReference type="EMBL" id="ELU03898.1"/>
    </source>
</evidence>
<dbReference type="GO" id="GO:0005085">
    <property type="term" value="F:guanyl-nucleotide exchange factor activity"/>
    <property type="evidence" value="ECO:0007669"/>
    <property type="project" value="UniProtKB-KW"/>
</dbReference>
<dbReference type="InterPro" id="IPR055251">
    <property type="entry name" value="SOS1_NGEF_PH"/>
</dbReference>
<sequence>MDSSNVNKPTGARSIPIVFTSTPSTLTSSSSPIIRPGRARDAGIFGSRSPRLLGGISRRGPPSAFGELHRDFFRNRPVRKPCLVAKMALLCDFNIEAVMLVDCCMSLYRNRIRDTYHAIEKFSANTSQVGESLRGLCDRLQQTEFPNDVPQTEKLIGEQSGAQRELHTDLGDTIRHGEILRGCFRTVRGPDGKELELTSAQLPPSKLAHVTAVERLLVQLDETKKNFDDFWAHHDSKLQQCLQLRQFEEEFRQLQCICEHHLQLLSAMTDLGDSYPIVESLISDMQNFEAKTKDDFAKAEELNASGEKFIEEDHYAVDCIRPKCIELQRICEQYKELLRRRNELLQRSRELHERIDLANRWCSEGVDLLAAPPVERCTTIGAAESALAQVETFLGEGMALRLGNPKEFRSQFDTVMSPDVTVRVQQVLQRIEDVRSMCDKRRHSLKTFIEKPSRPVQAVSPAPHQSVTVTSELDQKVVVSSEDEKAKKVTSDSDSPSTQIKDENTLLQKRRMKKKLKKHVMRELIETERIYVSELKEMLEGYAWLMEEPSMQHLMPAKLKGRKRELFGNMEEIYDFHANIFLKELENCRNTPALVGKCFAERSEEFKMYSYYCQNKPISEDLRREIGDNNPFFKECQARLDHKLPLGAYLLKPVQRITKYQLLLKEMLKYSQSHDDGVPELQEAVESMLCVLKYVNDIMHQIAITGYQGNLADLGHLLMQGSFSVWTEHKKDKIRDLRFKPMQRHIFLYENKVLFCKKKEDAQNAEKAGYIYKNSLETHQIGLTPSHKGDKRKFEIWLHNRTEMYIIQAPNMDVQRAWTKAVQELLLRQFDRIRENAKRHVPSKTLPGRGSHEGSPCPSLDGSSQAPSNASFSSVEEAIMPQSANASLAAAPSVDYDDDGWQSEDFDDDTVSVSQEPFLTESALQELQCQRYVALADYTSTDSSEISLQEGDVVDVLRVGSEGWWYVRPFPAGQEGWTPASYLEPNKRASTYSTHSTLSSGSTGKTPEEEDLEEEASFV</sequence>
<feature type="region of interest" description="Disordered" evidence="8">
    <location>
        <begin position="23"/>
        <end position="46"/>
    </location>
</feature>
<evidence type="ECO:0000256" key="1">
    <source>
        <dbReference type="ARBA" id="ARBA00004496"/>
    </source>
</evidence>
<keyword evidence="14" id="KW-1185">Reference proteome</keyword>
<feature type="compositionally biased region" description="Basic and acidic residues" evidence="8">
    <location>
        <begin position="482"/>
        <end position="491"/>
    </location>
</feature>